<dbReference type="RefSeq" id="WP_118917357.1">
    <property type="nucleotide sequence ID" value="NZ_CP032097.1"/>
</dbReference>
<dbReference type="EMBL" id="NXIG01000008">
    <property type="protein sequence ID" value="RXI30174.1"/>
    <property type="molecule type" value="Genomic_DNA"/>
</dbReference>
<evidence type="ECO:0000313" key="1">
    <source>
        <dbReference type="EMBL" id="AXX95172.1"/>
    </source>
</evidence>
<dbReference type="KEGG" id="aell:AELL_1512"/>
<reference evidence="2 4" key="1">
    <citation type="submission" date="2017-09" db="EMBL/GenBank/DDBJ databases">
        <title>Genomics of the genus Arcobacter.</title>
        <authorList>
            <person name="Perez-Cataluna A."/>
            <person name="Figueras M.J."/>
            <person name="Salas-Masso N."/>
        </authorList>
    </citation>
    <scope>NUCLEOTIDE SEQUENCE [LARGE SCALE GENOMIC DNA]</scope>
    <source>
        <strain evidence="2 4">CECT 7837</strain>
    </source>
</reference>
<dbReference type="AlphaFoldDB" id="A0A347U8J4"/>
<proteinExistence type="predicted"/>
<accession>A0A347U8J4</accession>
<keyword evidence="3" id="KW-1185">Reference proteome</keyword>
<name>A0A347U8J4_9BACT</name>
<dbReference type="Proteomes" id="UP000262582">
    <property type="component" value="Chromosome"/>
</dbReference>
<evidence type="ECO:0000313" key="2">
    <source>
        <dbReference type="EMBL" id="RXI30174.1"/>
    </source>
</evidence>
<evidence type="ECO:0000313" key="4">
    <source>
        <dbReference type="Proteomes" id="UP000290588"/>
    </source>
</evidence>
<protein>
    <submittedName>
        <fullName evidence="2">Uncharacterized protein</fullName>
    </submittedName>
</protein>
<dbReference type="EMBL" id="CP032097">
    <property type="protein sequence ID" value="AXX95172.1"/>
    <property type="molecule type" value="Genomic_DNA"/>
</dbReference>
<reference evidence="1 3" key="2">
    <citation type="submission" date="2018-08" db="EMBL/GenBank/DDBJ databases">
        <title>Complete genome of the Arcobacter ellisii type strain LMG 26155.</title>
        <authorList>
            <person name="Miller W.G."/>
            <person name="Yee E."/>
            <person name="Bono J.L."/>
        </authorList>
    </citation>
    <scope>NUCLEOTIDE SEQUENCE [LARGE SCALE GENOMIC DNA]</scope>
    <source>
        <strain evidence="1 3">LMG 26155</strain>
    </source>
</reference>
<sequence>MNGSRIADEFLAEEMGVDYDEYTSDKNLLTKEDFQIIDDVEKLRNEFVRGSLITRDNHYIFSNNEAIEIYKKICFFYSPNVERVTVTSKHYPIFPNSIVFYCERYVGSDLVSSQVVFDFDFNVVKINNYEKQYLKS</sequence>
<organism evidence="2 4">
    <name type="scientific">Arcobacter ellisii</name>
    <dbReference type="NCBI Taxonomy" id="913109"/>
    <lineage>
        <taxon>Bacteria</taxon>
        <taxon>Pseudomonadati</taxon>
        <taxon>Campylobacterota</taxon>
        <taxon>Epsilonproteobacteria</taxon>
        <taxon>Campylobacterales</taxon>
        <taxon>Arcobacteraceae</taxon>
        <taxon>Arcobacter</taxon>
    </lineage>
</organism>
<evidence type="ECO:0000313" key="3">
    <source>
        <dbReference type="Proteomes" id="UP000262582"/>
    </source>
</evidence>
<dbReference type="Proteomes" id="UP000290588">
    <property type="component" value="Unassembled WGS sequence"/>
</dbReference>
<gene>
    <name evidence="1" type="ORF">AELL_1512</name>
    <name evidence="2" type="ORF">CP962_09220</name>
</gene>